<dbReference type="PANTHER" id="PTHR30203">
    <property type="entry name" value="OUTER MEMBRANE CATION EFFLUX PROTEIN"/>
    <property type="match status" value="1"/>
</dbReference>
<reference evidence="3 4" key="1">
    <citation type="submission" date="2007-06" db="EMBL/GenBank/DDBJ databases">
        <authorList>
            <person name="Shimkets L."/>
            <person name="Ferriera S."/>
            <person name="Johnson J."/>
            <person name="Kravitz S."/>
            <person name="Beeson K."/>
            <person name="Sutton G."/>
            <person name="Rogers Y.-H."/>
            <person name="Friedman R."/>
            <person name="Frazier M."/>
            <person name="Venter J.C."/>
        </authorList>
    </citation>
    <scope>NUCLEOTIDE SEQUENCE [LARGE SCALE GENOMIC DNA]</scope>
    <source>
        <strain evidence="3 4">SIR-1</strain>
    </source>
</reference>
<comment type="similarity">
    <text evidence="1">Belongs to the outer membrane factor (OMF) (TC 1.B.17) family.</text>
</comment>
<dbReference type="Pfam" id="PF02321">
    <property type="entry name" value="OEP"/>
    <property type="match status" value="2"/>
</dbReference>
<dbReference type="InterPro" id="IPR003423">
    <property type="entry name" value="OMP_efflux"/>
</dbReference>
<dbReference type="Gene3D" id="1.20.1600.10">
    <property type="entry name" value="Outer membrane efflux proteins (OEP)"/>
    <property type="match status" value="1"/>
</dbReference>
<evidence type="ECO:0000256" key="2">
    <source>
        <dbReference type="SAM" id="SignalP"/>
    </source>
</evidence>
<feature type="chain" id="PRO_5002697735" description="Outer membrane efflux protein" evidence="2">
    <location>
        <begin position="25"/>
        <end position="472"/>
    </location>
</feature>
<sequence>MGLPSTALVVVALTGMAIAQPSLASSPEGPGEPQPDRPTQAEALRLEQGSAQWWQGFEDAHLDALVEAGLSQNLDVRAAELRVAESEAAITQQRAPLLPRVSWDSTINLGPTASLGFQFGGLPSGGDPNAEPPPDVYWTGSSVLNVSLELDLTGRRVLDLRASRDDRSAARAEHASSQVTIASSITQAYYDLVAARARLRVVDEQIATVEALVELTQQRLADGGARATDLLQQRQQLASTQTLRPQAQAQVRAFSQQLAVLLAESPDTQHESADALPELLLAAGAEDAELALDRRPDMVAAEHRVRAAERREKVARREFAPSLSVSANAGIQAFAISEVSDQWYWGAGASLSVPIFAGGQRIGALRQREAQTASSRNEVARVRLEAQRQVADARAAQGERLAIVEASLAELEVAEQTYLALRERYFEGDADVLNLLSALTSRQQAELNLITARRDLITAHIDLQRALAPATT</sequence>
<dbReference type="SUPFAM" id="SSF56954">
    <property type="entry name" value="Outer membrane efflux proteins (OEP)"/>
    <property type="match status" value="1"/>
</dbReference>
<dbReference type="Proteomes" id="UP000005801">
    <property type="component" value="Unassembled WGS sequence"/>
</dbReference>
<dbReference type="eggNOG" id="COG1538">
    <property type="taxonomic scope" value="Bacteria"/>
</dbReference>
<organism evidence="3 4">
    <name type="scientific">Plesiocystis pacifica SIR-1</name>
    <dbReference type="NCBI Taxonomy" id="391625"/>
    <lineage>
        <taxon>Bacteria</taxon>
        <taxon>Pseudomonadati</taxon>
        <taxon>Myxococcota</taxon>
        <taxon>Polyangia</taxon>
        <taxon>Nannocystales</taxon>
        <taxon>Nannocystaceae</taxon>
        <taxon>Plesiocystis</taxon>
    </lineage>
</organism>
<keyword evidence="4" id="KW-1185">Reference proteome</keyword>
<evidence type="ECO:0000256" key="1">
    <source>
        <dbReference type="ARBA" id="ARBA00007613"/>
    </source>
</evidence>
<evidence type="ECO:0000313" key="3">
    <source>
        <dbReference type="EMBL" id="EDM76794.1"/>
    </source>
</evidence>
<protein>
    <recommendedName>
        <fullName evidence="5">Outer membrane efflux protein</fullName>
    </recommendedName>
</protein>
<keyword evidence="2" id="KW-0732">Signal</keyword>
<dbReference type="STRING" id="391625.PPSIR1_18872"/>
<dbReference type="OrthoDB" id="9783163at2"/>
<accession>A6GBJ0</accession>
<gene>
    <name evidence="3" type="ORF">PPSIR1_18872</name>
</gene>
<dbReference type="RefSeq" id="WP_006974081.1">
    <property type="nucleotide sequence ID" value="NZ_ABCS01000058.1"/>
</dbReference>
<proteinExistence type="inferred from homology"/>
<evidence type="ECO:0008006" key="5">
    <source>
        <dbReference type="Google" id="ProtNLM"/>
    </source>
</evidence>
<dbReference type="AlphaFoldDB" id="A6GBJ0"/>
<comment type="caution">
    <text evidence="3">The sequence shown here is derived from an EMBL/GenBank/DDBJ whole genome shotgun (WGS) entry which is preliminary data.</text>
</comment>
<evidence type="ECO:0000313" key="4">
    <source>
        <dbReference type="Proteomes" id="UP000005801"/>
    </source>
</evidence>
<dbReference type="GO" id="GO:0015562">
    <property type="term" value="F:efflux transmembrane transporter activity"/>
    <property type="evidence" value="ECO:0007669"/>
    <property type="project" value="InterPro"/>
</dbReference>
<feature type="signal peptide" evidence="2">
    <location>
        <begin position="1"/>
        <end position="24"/>
    </location>
</feature>
<dbReference type="InterPro" id="IPR010131">
    <property type="entry name" value="MdtP/NodT-like"/>
</dbReference>
<dbReference type="EMBL" id="ABCS01000058">
    <property type="protein sequence ID" value="EDM76794.1"/>
    <property type="molecule type" value="Genomic_DNA"/>
</dbReference>
<name>A6GBJ0_9BACT</name>